<protein>
    <submittedName>
        <fullName evidence="6">Exopolyphosphatase</fullName>
    </submittedName>
</protein>
<comment type="caution">
    <text evidence="6">The sequence shown here is derived from an EMBL/GenBank/DDBJ whole genome shotgun (WGS) entry which is preliminary data.</text>
</comment>
<dbReference type="InterPro" id="IPR038763">
    <property type="entry name" value="DHH_sf"/>
</dbReference>
<dbReference type="PANTHER" id="PTHR12112">
    <property type="entry name" value="BNIP - RELATED"/>
    <property type="match status" value="1"/>
</dbReference>
<dbReference type="PANTHER" id="PTHR12112:SF39">
    <property type="entry name" value="EG:152A3.5 PROTEIN (FBGN0003116_PN PROTEIN)"/>
    <property type="match status" value="1"/>
</dbReference>
<gene>
    <name evidence="6" type="primary">PPX1</name>
    <name evidence="6" type="ORF">EIP91_008986</name>
</gene>
<keyword evidence="2" id="KW-0479">Metal-binding</keyword>
<dbReference type="SUPFAM" id="SSF64182">
    <property type="entry name" value="DHH phosphoesterases"/>
    <property type="match status" value="1"/>
</dbReference>
<evidence type="ECO:0000256" key="1">
    <source>
        <dbReference type="ARBA" id="ARBA00001936"/>
    </source>
</evidence>
<evidence type="ECO:0000256" key="4">
    <source>
        <dbReference type="ARBA" id="ARBA00023211"/>
    </source>
</evidence>
<dbReference type="Pfam" id="PF02833">
    <property type="entry name" value="DHHA2"/>
    <property type="match status" value="1"/>
</dbReference>
<dbReference type="GO" id="GO:0004309">
    <property type="term" value="F:exopolyphosphatase activity"/>
    <property type="evidence" value="ECO:0007669"/>
    <property type="project" value="TreeGrafter"/>
</dbReference>
<evidence type="ECO:0000313" key="7">
    <source>
        <dbReference type="Proteomes" id="UP000292702"/>
    </source>
</evidence>
<dbReference type="Pfam" id="PF01368">
    <property type="entry name" value="DHH"/>
    <property type="match status" value="1"/>
</dbReference>
<dbReference type="Gene3D" id="3.10.310.20">
    <property type="entry name" value="DHHA2 domain"/>
    <property type="match status" value="1"/>
</dbReference>
<dbReference type="SMART" id="SM01131">
    <property type="entry name" value="DHHA2"/>
    <property type="match status" value="1"/>
</dbReference>
<dbReference type="GO" id="GO:0005737">
    <property type="term" value="C:cytoplasm"/>
    <property type="evidence" value="ECO:0007669"/>
    <property type="project" value="InterPro"/>
</dbReference>
<dbReference type="STRING" id="92696.A0A4R0R280"/>
<proteinExistence type="predicted"/>
<evidence type="ECO:0000259" key="5">
    <source>
        <dbReference type="SMART" id="SM01131"/>
    </source>
</evidence>
<dbReference type="InterPro" id="IPR004097">
    <property type="entry name" value="DHHA2"/>
</dbReference>
<dbReference type="AlphaFoldDB" id="A0A4R0R280"/>
<feature type="domain" description="DHHA2" evidence="5">
    <location>
        <begin position="245"/>
        <end position="415"/>
    </location>
</feature>
<organism evidence="6 7">
    <name type="scientific">Steccherinum ochraceum</name>
    <dbReference type="NCBI Taxonomy" id="92696"/>
    <lineage>
        <taxon>Eukaryota</taxon>
        <taxon>Fungi</taxon>
        <taxon>Dikarya</taxon>
        <taxon>Basidiomycota</taxon>
        <taxon>Agaricomycotina</taxon>
        <taxon>Agaricomycetes</taxon>
        <taxon>Polyporales</taxon>
        <taxon>Steccherinaceae</taxon>
        <taxon>Steccherinum</taxon>
    </lineage>
</organism>
<dbReference type="OrthoDB" id="374045at2759"/>
<name>A0A4R0R280_9APHY</name>
<keyword evidence="4" id="KW-0464">Manganese</keyword>
<dbReference type="Proteomes" id="UP000292702">
    <property type="component" value="Unassembled WGS sequence"/>
</dbReference>
<dbReference type="EMBL" id="RWJN01000500">
    <property type="protein sequence ID" value="TCD61140.1"/>
    <property type="molecule type" value="Genomic_DNA"/>
</dbReference>
<dbReference type="InterPro" id="IPR001667">
    <property type="entry name" value="DDH_dom"/>
</dbReference>
<dbReference type="Gene3D" id="3.90.1640.10">
    <property type="entry name" value="inorganic pyrophosphatase (n-terminal core)"/>
    <property type="match status" value="1"/>
</dbReference>
<dbReference type="InterPro" id="IPR038222">
    <property type="entry name" value="DHHA2_dom_sf"/>
</dbReference>
<dbReference type="GO" id="GO:0046872">
    <property type="term" value="F:metal ion binding"/>
    <property type="evidence" value="ECO:0007669"/>
    <property type="project" value="UniProtKB-KW"/>
</dbReference>
<sequence>MAPKAASSTLSDFLKEQKTRYLEAVKEGKGREWTVAMGNEAGDLDSLSSAIAYSWYASTVQKSATVALFRAQKSDLHLRAENLYALELAGLDPSDPPVLCLDDLPSTPPFPSNRFALVDHNHLDSDFTRDNTDPRVVAVIDHHEDEGSHKDTADPRVITVPTGSASSLVALHLAAQCPDQVPAELATLLLSSIMIDTGGLKPGGKAEQPDRAAAAFLTPRSLLPSDASSLSATSLHEDAEIKELASNLSAKKFSISHLTTRDLLRRDYKEYSMTPSWAKDQLIHVGLASVPLGLKALIARDDTFWSATQQWMADRNLSVLGILTSFRAEKKTNKKGNPKHKREQLFLVREETRVPGVAEKLLAGLEASEDLKLKKKKKALPKDETAVSGVTVGAWKQGNVDATRKVTAPLVKGVIEGSA</sequence>
<reference evidence="6 7" key="1">
    <citation type="submission" date="2018-11" db="EMBL/GenBank/DDBJ databases">
        <title>Genome assembly of Steccherinum ochraceum LE-BIN_3174, the white-rot fungus of the Steccherinaceae family (The Residual Polyporoid clade, Polyporales, Basidiomycota).</title>
        <authorList>
            <person name="Fedorova T.V."/>
            <person name="Glazunova O.A."/>
            <person name="Landesman E.O."/>
            <person name="Moiseenko K.V."/>
            <person name="Psurtseva N.V."/>
            <person name="Savinova O.S."/>
            <person name="Shakhova N.V."/>
            <person name="Tyazhelova T.V."/>
            <person name="Vasina D.V."/>
        </authorList>
    </citation>
    <scope>NUCLEOTIDE SEQUENCE [LARGE SCALE GENOMIC DNA]</scope>
    <source>
        <strain evidence="6 7">LE-BIN_3174</strain>
    </source>
</reference>
<keyword evidence="3" id="KW-0378">Hydrolase</keyword>
<comment type="cofactor">
    <cofactor evidence="1">
        <name>Mn(2+)</name>
        <dbReference type="ChEBI" id="CHEBI:29035"/>
    </cofactor>
</comment>
<evidence type="ECO:0000256" key="2">
    <source>
        <dbReference type="ARBA" id="ARBA00022723"/>
    </source>
</evidence>
<accession>A0A4R0R280</accession>
<evidence type="ECO:0000256" key="3">
    <source>
        <dbReference type="ARBA" id="ARBA00022801"/>
    </source>
</evidence>
<evidence type="ECO:0000313" key="6">
    <source>
        <dbReference type="EMBL" id="TCD61140.1"/>
    </source>
</evidence>
<keyword evidence="7" id="KW-1185">Reference proteome</keyword>